<name>A0AAJ0LVR2_9PEZI</name>
<reference evidence="3" key="1">
    <citation type="submission" date="2023-04" db="EMBL/GenBank/DDBJ databases">
        <title>Black Yeasts Isolated from many extreme environments.</title>
        <authorList>
            <person name="Coleine C."/>
            <person name="Stajich J.E."/>
            <person name="Selbmann L."/>
        </authorList>
    </citation>
    <scope>NUCLEOTIDE SEQUENCE</scope>
    <source>
        <strain evidence="3">CCFEE 5312</strain>
    </source>
</reference>
<organism evidence="3 4">
    <name type="scientific">Extremus antarcticus</name>
    <dbReference type="NCBI Taxonomy" id="702011"/>
    <lineage>
        <taxon>Eukaryota</taxon>
        <taxon>Fungi</taxon>
        <taxon>Dikarya</taxon>
        <taxon>Ascomycota</taxon>
        <taxon>Pezizomycotina</taxon>
        <taxon>Dothideomycetes</taxon>
        <taxon>Dothideomycetidae</taxon>
        <taxon>Mycosphaerellales</taxon>
        <taxon>Extremaceae</taxon>
        <taxon>Extremus</taxon>
    </lineage>
</organism>
<keyword evidence="4" id="KW-1185">Reference proteome</keyword>
<dbReference type="InterPro" id="IPR029498">
    <property type="entry name" value="HeLo_dom"/>
</dbReference>
<evidence type="ECO:0000256" key="1">
    <source>
        <dbReference type="SAM" id="MobiDB-lite"/>
    </source>
</evidence>
<dbReference type="EMBL" id="JAWDJX010000004">
    <property type="protein sequence ID" value="KAK3057148.1"/>
    <property type="molecule type" value="Genomic_DNA"/>
</dbReference>
<dbReference type="Proteomes" id="UP001271007">
    <property type="component" value="Unassembled WGS sequence"/>
</dbReference>
<evidence type="ECO:0000313" key="3">
    <source>
        <dbReference type="EMBL" id="KAK3057148.1"/>
    </source>
</evidence>
<protein>
    <recommendedName>
        <fullName evidence="2">Prion-inhibition and propagation HeLo domain-containing protein</fullName>
    </recommendedName>
</protein>
<dbReference type="AlphaFoldDB" id="A0AAJ0LVR2"/>
<evidence type="ECO:0000259" key="2">
    <source>
        <dbReference type="Pfam" id="PF14479"/>
    </source>
</evidence>
<accession>A0AAJ0LVR2</accession>
<feature type="domain" description="Prion-inhibition and propagation HeLo" evidence="2">
    <location>
        <begin position="6"/>
        <end position="192"/>
    </location>
</feature>
<dbReference type="Gene3D" id="1.20.120.1020">
    <property type="entry name" value="Prion-inhibition and propagation, HeLo domain"/>
    <property type="match status" value="1"/>
</dbReference>
<dbReference type="InterPro" id="IPR038305">
    <property type="entry name" value="HeLo_sf"/>
</dbReference>
<evidence type="ECO:0000313" key="4">
    <source>
        <dbReference type="Proteomes" id="UP001271007"/>
    </source>
</evidence>
<dbReference type="Pfam" id="PF14479">
    <property type="entry name" value="HeLo"/>
    <property type="match status" value="1"/>
</dbReference>
<gene>
    <name evidence="3" type="ORF">LTR09_002187</name>
</gene>
<proteinExistence type="predicted"/>
<feature type="region of interest" description="Disordered" evidence="1">
    <location>
        <begin position="92"/>
        <end position="113"/>
    </location>
</feature>
<sequence length="303" mass="32515">MAEIAGLAIGGVSVVALVNAAMSALDKIEAAKAYGKDYQQSALRVSLLRLRLSRCPQSIQNASNGQSFGTPEDYDSVKTSLESIAEDIIRTEKDTLDQANEDGDDTPAPLQDDKELDSIGKLIEKVNTMTLQRQNRIASSHENGGTIRNEQNLNDLIIDIAKHLTKLEQVFPSKQQDQSVEQLVDADAEELIKAAEVDEVYNGGDASESMKILAEVTAAVDSPLNQALQQVLGRTPPDSDVRGHIFQVVVEATENSKIEIGDYVADGAQIVGPGGFYGGTIESSGNARVRLGNSYGGMDPLKE</sequence>
<comment type="caution">
    <text evidence="3">The sequence shown here is derived from an EMBL/GenBank/DDBJ whole genome shotgun (WGS) entry which is preliminary data.</text>
</comment>